<dbReference type="EMBL" id="JANPWB010000010">
    <property type="protein sequence ID" value="KAJ1146379.1"/>
    <property type="molecule type" value="Genomic_DNA"/>
</dbReference>
<sequence>MGCRGGAHHKSAGWGVRRFVRLGLPLEGRAALAAESNTSISGGPRGAKQADASICALEGTRWGATGWAVSADSLSSVDLSGLWVPHDTLRQRTDSPRRGPERKKWVNGTLRAGNRISDPGFSF</sequence>
<gene>
    <name evidence="1" type="ORF">NDU88_012656</name>
</gene>
<protein>
    <submittedName>
        <fullName evidence="1">Uncharacterized protein</fullName>
    </submittedName>
</protein>
<comment type="caution">
    <text evidence="1">The sequence shown here is derived from an EMBL/GenBank/DDBJ whole genome shotgun (WGS) entry which is preliminary data.</text>
</comment>
<keyword evidence="2" id="KW-1185">Reference proteome</keyword>
<proteinExistence type="predicted"/>
<name>A0AAV7R2J3_PLEWA</name>
<evidence type="ECO:0000313" key="2">
    <source>
        <dbReference type="Proteomes" id="UP001066276"/>
    </source>
</evidence>
<organism evidence="1 2">
    <name type="scientific">Pleurodeles waltl</name>
    <name type="common">Iberian ribbed newt</name>
    <dbReference type="NCBI Taxonomy" id="8319"/>
    <lineage>
        <taxon>Eukaryota</taxon>
        <taxon>Metazoa</taxon>
        <taxon>Chordata</taxon>
        <taxon>Craniata</taxon>
        <taxon>Vertebrata</taxon>
        <taxon>Euteleostomi</taxon>
        <taxon>Amphibia</taxon>
        <taxon>Batrachia</taxon>
        <taxon>Caudata</taxon>
        <taxon>Salamandroidea</taxon>
        <taxon>Salamandridae</taxon>
        <taxon>Pleurodelinae</taxon>
        <taxon>Pleurodeles</taxon>
    </lineage>
</organism>
<dbReference type="Proteomes" id="UP001066276">
    <property type="component" value="Chromosome 6"/>
</dbReference>
<accession>A0AAV7R2J3</accession>
<reference evidence="1" key="1">
    <citation type="journal article" date="2022" name="bioRxiv">
        <title>Sequencing and chromosome-scale assembly of the giantPleurodeles waltlgenome.</title>
        <authorList>
            <person name="Brown T."/>
            <person name="Elewa A."/>
            <person name="Iarovenko S."/>
            <person name="Subramanian E."/>
            <person name="Araus A.J."/>
            <person name="Petzold A."/>
            <person name="Susuki M."/>
            <person name="Suzuki K.-i.T."/>
            <person name="Hayashi T."/>
            <person name="Toyoda A."/>
            <person name="Oliveira C."/>
            <person name="Osipova E."/>
            <person name="Leigh N.D."/>
            <person name="Simon A."/>
            <person name="Yun M.H."/>
        </authorList>
    </citation>
    <scope>NUCLEOTIDE SEQUENCE</scope>
    <source>
        <strain evidence="1">20211129_DDA</strain>
        <tissue evidence="1">Liver</tissue>
    </source>
</reference>
<dbReference type="AlphaFoldDB" id="A0AAV7R2J3"/>
<evidence type="ECO:0000313" key="1">
    <source>
        <dbReference type="EMBL" id="KAJ1146379.1"/>
    </source>
</evidence>